<dbReference type="GO" id="GO:0005886">
    <property type="term" value="C:plasma membrane"/>
    <property type="evidence" value="ECO:0007669"/>
    <property type="project" value="UniProtKB-SubCell"/>
</dbReference>
<feature type="transmembrane region" description="Helical" evidence="9">
    <location>
        <begin position="223"/>
        <end position="242"/>
    </location>
</feature>
<evidence type="ECO:0000256" key="7">
    <source>
        <dbReference type="ARBA" id="ARBA00022989"/>
    </source>
</evidence>
<evidence type="ECO:0000256" key="8">
    <source>
        <dbReference type="ARBA" id="ARBA00023136"/>
    </source>
</evidence>
<dbReference type="InterPro" id="IPR004485">
    <property type="entry name" value="Cobalamin_biosynth_CobD/CbiB"/>
</dbReference>
<comment type="pathway">
    <text evidence="2 9">Cofactor biosynthesis; adenosylcobalamin biosynthesis.</text>
</comment>
<comment type="function">
    <text evidence="9">Converts cobyric acid to cobinamide by the addition of aminopropanol on the F carboxylic group.</text>
</comment>
<evidence type="ECO:0000313" key="10">
    <source>
        <dbReference type="EMBL" id="AYA99573.1"/>
    </source>
</evidence>
<evidence type="ECO:0000256" key="4">
    <source>
        <dbReference type="ARBA" id="ARBA00022475"/>
    </source>
</evidence>
<evidence type="ECO:0000313" key="11">
    <source>
        <dbReference type="Proteomes" id="UP000265562"/>
    </source>
</evidence>
<dbReference type="AlphaFoldDB" id="A0A385Q471"/>
<feature type="transmembrane region" description="Helical" evidence="9">
    <location>
        <begin position="53"/>
        <end position="73"/>
    </location>
</feature>
<evidence type="ECO:0000256" key="9">
    <source>
        <dbReference type="HAMAP-Rule" id="MF_00024"/>
    </source>
</evidence>
<evidence type="ECO:0000256" key="1">
    <source>
        <dbReference type="ARBA" id="ARBA00004651"/>
    </source>
</evidence>
<feature type="transmembrane region" description="Helical" evidence="9">
    <location>
        <begin position="319"/>
        <end position="339"/>
    </location>
</feature>
<evidence type="ECO:0000256" key="3">
    <source>
        <dbReference type="ARBA" id="ARBA00006263"/>
    </source>
</evidence>
<reference evidence="10 11" key="1">
    <citation type="submission" date="2018-09" db="EMBL/GenBank/DDBJ databases">
        <title>Genome sequencing of Lachnoanaerobaculum umeaense DSM 23576.</title>
        <authorList>
            <person name="Kook J.-K."/>
            <person name="Park S.-N."/>
            <person name="Lim Y.K."/>
        </authorList>
    </citation>
    <scope>NUCLEOTIDE SEQUENCE [LARGE SCALE GENOMIC DNA]</scope>
    <source>
        <strain evidence="11">DSM 23576 \ CCUG 58757</strain>
    </source>
</reference>
<dbReference type="EMBL" id="CP032364">
    <property type="protein sequence ID" value="AYA99573.1"/>
    <property type="molecule type" value="Genomic_DNA"/>
</dbReference>
<organism evidence="10 11">
    <name type="scientific">Lachnoanaerobaculum umeaense</name>
    <dbReference type="NCBI Taxonomy" id="617123"/>
    <lineage>
        <taxon>Bacteria</taxon>
        <taxon>Bacillati</taxon>
        <taxon>Bacillota</taxon>
        <taxon>Clostridia</taxon>
        <taxon>Lachnospirales</taxon>
        <taxon>Lachnospiraceae</taxon>
        <taxon>Lachnoanaerobaculum</taxon>
    </lineage>
</organism>
<evidence type="ECO:0000256" key="5">
    <source>
        <dbReference type="ARBA" id="ARBA00022573"/>
    </source>
</evidence>
<keyword evidence="5 9" id="KW-0169">Cobalamin biosynthesis</keyword>
<comment type="similarity">
    <text evidence="3 9">Belongs to the CobD/CbiB family.</text>
</comment>
<dbReference type="GO" id="GO:0048472">
    <property type="term" value="F:threonine-phosphate decarboxylase activity"/>
    <property type="evidence" value="ECO:0007669"/>
    <property type="project" value="InterPro"/>
</dbReference>
<feature type="transmembrane region" description="Helical" evidence="9">
    <location>
        <begin position="161"/>
        <end position="189"/>
    </location>
</feature>
<dbReference type="NCBIfam" id="TIGR00380">
    <property type="entry name" value="cobal_cbiB"/>
    <property type="match status" value="1"/>
</dbReference>
<dbReference type="GO" id="GO:0015420">
    <property type="term" value="F:ABC-type vitamin B12 transporter activity"/>
    <property type="evidence" value="ECO:0007669"/>
    <property type="project" value="UniProtKB-UniRule"/>
</dbReference>
<accession>A0A385Q471</accession>
<dbReference type="HAMAP" id="MF_00024">
    <property type="entry name" value="CobD_CbiB"/>
    <property type="match status" value="1"/>
</dbReference>
<keyword evidence="4 9" id="KW-1003">Cell membrane</keyword>
<dbReference type="UniPathway" id="UPA00148"/>
<evidence type="ECO:0000256" key="6">
    <source>
        <dbReference type="ARBA" id="ARBA00022692"/>
    </source>
</evidence>
<dbReference type="RefSeq" id="WP_111524867.1">
    <property type="nucleotide sequence ID" value="NZ_CP032364.1"/>
</dbReference>
<dbReference type="PANTHER" id="PTHR34308">
    <property type="entry name" value="COBALAMIN BIOSYNTHESIS PROTEIN CBIB"/>
    <property type="match status" value="1"/>
</dbReference>
<protein>
    <recommendedName>
        <fullName evidence="9">Cobalamin biosynthesis protein CobD</fullName>
    </recommendedName>
</protein>
<dbReference type="Proteomes" id="UP000265562">
    <property type="component" value="Chromosome"/>
</dbReference>
<comment type="subcellular location">
    <subcellularLocation>
        <location evidence="1 9">Cell membrane</location>
        <topology evidence="1 9">Multi-pass membrane protein</topology>
    </subcellularLocation>
</comment>
<proteinExistence type="inferred from homology"/>
<name>A0A385Q471_9FIRM</name>
<keyword evidence="6 9" id="KW-0812">Transmembrane</keyword>
<gene>
    <name evidence="9 10" type="primary">cobD</name>
    <name evidence="10" type="ORF">D4A81_06270</name>
</gene>
<dbReference type="PANTHER" id="PTHR34308:SF1">
    <property type="entry name" value="COBALAMIN BIOSYNTHESIS PROTEIN CBIB"/>
    <property type="match status" value="1"/>
</dbReference>
<dbReference type="GO" id="GO:0009236">
    <property type="term" value="P:cobalamin biosynthetic process"/>
    <property type="evidence" value="ECO:0007669"/>
    <property type="project" value="UniProtKB-UniRule"/>
</dbReference>
<evidence type="ECO:0000256" key="2">
    <source>
        <dbReference type="ARBA" id="ARBA00004953"/>
    </source>
</evidence>
<keyword evidence="7 9" id="KW-1133">Transmembrane helix</keyword>
<keyword evidence="8 9" id="KW-0472">Membrane</keyword>
<keyword evidence="11" id="KW-1185">Reference proteome</keyword>
<dbReference type="Pfam" id="PF03186">
    <property type="entry name" value="CobD_Cbib"/>
    <property type="match status" value="1"/>
</dbReference>
<dbReference type="OrthoDB" id="9811967at2"/>
<sequence length="340" mass="38989">MIHYFAFVCGFILDFFFRDIHKLPHLVRFIGSSISGLEFFLRKAFKSRLGQLFSGFLIVIFNILIWGFLAYFIDIFIYRINYILGFIIETFLFFQIFAKASLKYESMKVYNALKFGDIDSSRKALSMIVGRDTENLDFEQITKAVIETVAENMSDGIVAPWLYATLGSVISLFYNMEFLWLILVLPVIYKTINTMDSMIGYKSEKYIYIGKTAARLDDIVNFLPARFSAFTLLFVIFFISIVKSEFKIFTKSVKAFCKYRYIHSSPNAGQTESVIAGFFDTKLLGDAFYFGKLVKKRSIGDGQTKVNTEDIIVINNITYLAYVVLLIINLIIGGIACFIL</sequence>
<feature type="transmembrane region" description="Helical" evidence="9">
    <location>
        <begin position="79"/>
        <end position="98"/>
    </location>
</feature>
<dbReference type="KEGG" id="lua:D4A81_06270"/>